<evidence type="ECO:0000256" key="2">
    <source>
        <dbReference type="ARBA" id="ARBA00006310"/>
    </source>
</evidence>
<dbReference type="SMART" id="SM01181">
    <property type="entry name" value="E2_bind"/>
    <property type="match status" value="1"/>
</dbReference>
<dbReference type="GO" id="GO:0019781">
    <property type="term" value="F:NEDD8 activating enzyme activity"/>
    <property type="evidence" value="ECO:0007669"/>
    <property type="project" value="UniProtKB-UniRule"/>
</dbReference>
<reference evidence="14" key="1">
    <citation type="submission" date="2015-08" db="UniProtKB">
        <authorList>
            <consortium name="WormBaseParasite"/>
        </authorList>
    </citation>
    <scope>IDENTIFICATION</scope>
</reference>
<evidence type="ECO:0000259" key="12">
    <source>
        <dbReference type="SMART" id="SM01181"/>
    </source>
</evidence>
<dbReference type="GO" id="GO:0045116">
    <property type="term" value="P:protein neddylation"/>
    <property type="evidence" value="ECO:0007669"/>
    <property type="project" value="UniProtKB-UniRule"/>
</dbReference>
<dbReference type="InterPro" id="IPR030468">
    <property type="entry name" value="Uba3_N"/>
</dbReference>
<comment type="pathway">
    <text evidence="1 11">Protein modification; protein neddylation.</text>
</comment>
<comment type="similarity">
    <text evidence="2 11">Belongs to the ubiquitin-activating E1 family. UBA3 subfamily.</text>
</comment>
<keyword evidence="6 11" id="KW-0833">Ubl conjugation pathway</keyword>
<dbReference type="InterPro" id="IPR023318">
    <property type="entry name" value="Ub_act_enz_dom_a_sf"/>
</dbReference>
<dbReference type="InterPro" id="IPR014929">
    <property type="entry name" value="E2-binding"/>
</dbReference>
<evidence type="ECO:0000256" key="3">
    <source>
        <dbReference type="ARBA" id="ARBA00015203"/>
    </source>
</evidence>
<evidence type="ECO:0000256" key="6">
    <source>
        <dbReference type="ARBA" id="ARBA00022786"/>
    </source>
</evidence>
<dbReference type="FunFam" id="3.50.50.80:FF:000002">
    <property type="entry name" value="SUMO-activating enzyme subunit 2"/>
    <property type="match status" value="1"/>
</dbReference>
<dbReference type="PANTHER" id="PTHR10953">
    <property type="entry name" value="UBIQUITIN-ACTIVATING ENZYME E1"/>
    <property type="match status" value="1"/>
</dbReference>
<comment type="function">
    <text evidence="11">Catalytic subunit of the dimeric E1 enzyme, which activates NEDD8.</text>
</comment>
<evidence type="ECO:0000256" key="1">
    <source>
        <dbReference type="ARBA" id="ARBA00005032"/>
    </source>
</evidence>
<dbReference type="PROSITE" id="PS00865">
    <property type="entry name" value="UBIQUITIN_ACTIVAT_2"/>
    <property type="match status" value="1"/>
</dbReference>
<proteinExistence type="inferred from homology"/>
<dbReference type="PANTHER" id="PTHR10953:SF6">
    <property type="entry name" value="NEDD8-ACTIVATING ENZYME E1 CATALYTIC SUBUNIT"/>
    <property type="match status" value="1"/>
</dbReference>
<dbReference type="Gene3D" id="3.40.50.720">
    <property type="entry name" value="NAD(P)-binding Rossmann-like Domain"/>
    <property type="match status" value="1"/>
</dbReference>
<dbReference type="InterPro" id="IPR033127">
    <property type="entry name" value="UBQ-activ_enz_E1_Cys_AS"/>
</dbReference>
<evidence type="ECO:0000256" key="8">
    <source>
        <dbReference type="ARBA" id="ARBA00023624"/>
    </source>
</evidence>
<evidence type="ECO:0000313" key="13">
    <source>
        <dbReference type="Proteomes" id="UP000035681"/>
    </source>
</evidence>
<dbReference type="STRING" id="6248.A0A0K0E309"/>
<feature type="domain" description="E2 binding" evidence="12">
    <location>
        <begin position="344"/>
        <end position="429"/>
    </location>
</feature>
<organism evidence="14">
    <name type="scientific">Strongyloides stercoralis</name>
    <name type="common">Threadworm</name>
    <dbReference type="NCBI Taxonomy" id="6248"/>
    <lineage>
        <taxon>Eukaryota</taxon>
        <taxon>Metazoa</taxon>
        <taxon>Ecdysozoa</taxon>
        <taxon>Nematoda</taxon>
        <taxon>Chromadorea</taxon>
        <taxon>Rhabditida</taxon>
        <taxon>Tylenchina</taxon>
        <taxon>Panagrolaimomorpha</taxon>
        <taxon>Strongyloidoidea</taxon>
        <taxon>Strongyloididae</taxon>
        <taxon>Strongyloides</taxon>
    </lineage>
</organism>
<dbReference type="Proteomes" id="UP000035681">
    <property type="component" value="Unplaced"/>
</dbReference>
<name>A0A0K0E309_STRER</name>
<dbReference type="AlphaFoldDB" id="A0A0K0E309"/>
<evidence type="ECO:0000256" key="4">
    <source>
        <dbReference type="ARBA" id="ARBA00022598"/>
    </source>
</evidence>
<dbReference type="InterPro" id="IPR035985">
    <property type="entry name" value="Ubiquitin-activating_enz"/>
</dbReference>
<evidence type="ECO:0000256" key="11">
    <source>
        <dbReference type="RuleBase" id="RU368009"/>
    </source>
</evidence>
<evidence type="ECO:0000256" key="7">
    <source>
        <dbReference type="ARBA" id="ARBA00022840"/>
    </source>
</evidence>
<dbReference type="CDD" id="cd01488">
    <property type="entry name" value="Uba3_RUB"/>
    <property type="match status" value="1"/>
</dbReference>
<keyword evidence="5 11" id="KW-0547">Nucleotide-binding</keyword>
<evidence type="ECO:0000313" key="14">
    <source>
        <dbReference type="WBParaSite" id="SSTP_0000387900.1"/>
    </source>
</evidence>
<dbReference type="InterPro" id="IPR000594">
    <property type="entry name" value="ThiF_NAD_FAD-bd"/>
</dbReference>
<dbReference type="WBParaSite" id="SSTP_0000387900.1">
    <property type="protein sequence ID" value="SSTP_0000387900.1"/>
    <property type="gene ID" value="SSTP_0000387900"/>
</dbReference>
<evidence type="ECO:0000256" key="5">
    <source>
        <dbReference type="ARBA" id="ARBA00022741"/>
    </source>
</evidence>
<evidence type="ECO:0000256" key="10">
    <source>
        <dbReference type="PROSITE-ProRule" id="PRU10132"/>
    </source>
</evidence>
<dbReference type="WBParaSite" id="TCONS_00005640.p1">
    <property type="protein sequence ID" value="TCONS_00005640.p1"/>
    <property type="gene ID" value="XLOC_003898"/>
</dbReference>
<feature type="active site" description="Glycyl thioester intermediate" evidence="10">
    <location>
        <position position="209"/>
    </location>
</feature>
<dbReference type="GO" id="GO:0005737">
    <property type="term" value="C:cytoplasm"/>
    <property type="evidence" value="ECO:0007669"/>
    <property type="project" value="TreeGrafter"/>
</dbReference>
<dbReference type="InterPro" id="IPR045886">
    <property type="entry name" value="ThiF/MoeB/HesA"/>
</dbReference>
<dbReference type="Gene3D" id="1.10.10.520">
    <property type="entry name" value="Ubiquitin activating enzymes (Uba3). Chain: B, domain 2"/>
    <property type="match status" value="1"/>
</dbReference>
<comment type="catalytic activity">
    <reaction evidence="9 11">
        <text>ATP + [NEDD8 protein] + [E1 NEDD8-activating enzyme]-L-cysteine = AMP + diphosphate + [E1 NEDD8-activating enzyme]-S-[NEDD8 protein]-yl-L-cysteine.</text>
        <dbReference type="EC" id="6.2.1.64"/>
    </reaction>
</comment>
<dbReference type="UniPathway" id="UPA00885"/>
<protein>
    <recommendedName>
        <fullName evidence="3 11">NEDD8-activating enzyme E1 catalytic subunit</fullName>
        <ecNumber evidence="8 11">6.2.1.64</ecNumber>
    </recommendedName>
</protein>
<dbReference type="FunFam" id="1.10.10.520:FF:000001">
    <property type="entry name" value="NEDD8-activating enzyme E1 catalytic subunit"/>
    <property type="match status" value="1"/>
</dbReference>
<sequence>MVCENPSEKWYDIKTLCYKNGPFVEEQFVAGSENFEMLEQIRLLVVGAGGLGCEILKNLALSGFKNIDIIDMDTIELSNLNRQFLFRDRDIGFYKSDVAAKFIKERFPDCNITSHTCKIQDKDDDFYRKFHLIICGLDSIDARRWLNNLLFNLVELNEEGKPDLTTAIPLIDGGTEGFRGNGRIFAAYDSPCMECLVDLYPPQITYPLCTIAHTPRLPEHCVEYVKIIQWENEKPFDTSIDGDDPDHIMWIYEKALARAEKFGISGVDIRLTQGVVKRIVPAVASTNAIIAASVCLEALKLTTGIASKINNYIQFEQTEGVSMYTLQLDKKENCTICSESAKLIKLEKESTLKDLVDILIDQFSLKNPSIQTSTGEYLYIINPLRNNLETMSKNNLKKQLNEIDIKNGSSLLIADSSLHRALTFTVQLK</sequence>
<keyword evidence="13" id="KW-1185">Reference proteome</keyword>
<dbReference type="Pfam" id="PF00899">
    <property type="entry name" value="ThiF"/>
    <property type="match status" value="1"/>
</dbReference>
<dbReference type="EC" id="6.2.1.64" evidence="8 11"/>
<dbReference type="GO" id="GO:0005634">
    <property type="term" value="C:nucleus"/>
    <property type="evidence" value="ECO:0007669"/>
    <property type="project" value="TreeGrafter"/>
</dbReference>
<dbReference type="GO" id="GO:0005524">
    <property type="term" value="F:ATP binding"/>
    <property type="evidence" value="ECO:0007669"/>
    <property type="project" value="UniProtKB-UniRule"/>
</dbReference>
<dbReference type="SUPFAM" id="SSF69572">
    <property type="entry name" value="Activating enzymes of the ubiquitin-like proteins"/>
    <property type="match status" value="1"/>
</dbReference>
<dbReference type="Pfam" id="PF08825">
    <property type="entry name" value="E2_bind"/>
    <property type="match status" value="1"/>
</dbReference>
<accession>A0A0K0E309</accession>
<keyword evidence="7 11" id="KW-0067">ATP-binding</keyword>
<dbReference type="Gene3D" id="3.10.290.20">
    <property type="entry name" value="Ubiquitin-like 2 activating enzyme e1b. Chain: B, domain 3"/>
    <property type="match status" value="1"/>
</dbReference>
<evidence type="ECO:0000256" key="9">
    <source>
        <dbReference type="ARBA" id="ARBA00024626"/>
    </source>
</evidence>
<keyword evidence="4 11" id="KW-0436">Ligase</keyword>